<sequence length="679" mass="77915">MPCRVPVRPAGPTRFGLLLLGLLLVCMCVCARAESRDYYELLGVNREATSREIRRAFKKLALTMHPDKNPGDPSAHDRFLQVSRAYEVLKDEDLRKKYDKYGEKGLDEQQGGRYESWSYYRYDFGIYDDDLEVITLDRGDFEAAVNSGEIWFINFYFPRCSHCHQLAPTWREVAKEMEGVIRIGAVNCGDNNRLCRSKGITSYPSLYIYRTGQVKKYHGERSKENLVQFSMQFITTTVTELWQGKPRKLARHRWLVSFSFGDRGLASNEYKKLQALLRNDHIQVGRVDCLSDAELCRSLYIHKSCLAVFKGLGIHDFEIHHGKDVLYNIVGFAKESVNAHVTTLRPDNFPSDRKEPWLVDFFAPWCPPCQALLPELRKASIQLAGQMKFGTLDCTIHHDLCSMYNIQAYPTTVIFNRSSVHEYEGHHSADGILEFIQDLVSPSVVVLDPDSFRDKVKGRAEGQIWAVDFYAPWCGPCQALMPEWRRMARLISGQILVGSVDCQRFQPFCQSQGVRSYPEIRLYPHNTRQPDRYMSYNGWHRDAQSLKLWVLSSLPRVSVDLTPESYRSLVLSGREHWVVDFYAPWCGPCQHFAPEFEVLARMVKGEVRAGKVDCQAHYQTCQSAGVTAYPTVRFYPYIGTTKSGEYVNSRDAHVIADVLRQRLEQLSKQSHSKLKVTTG</sequence>
<dbReference type="FunFam" id="3.40.30.10:FF:000087">
    <property type="entry name" value="DnaJ homolog subfamily C member 10"/>
    <property type="match status" value="1"/>
</dbReference>
<feature type="chain" id="PRO_5025374828" description="DnaJ homolog subfamily C member 10" evidence="10">
    <location>
        <begin position="34"/>
        <end position="679"/>
    </location>
</feature>
<reference evidence="13" key="2">
    <citation type="submission" date="2025-08" db="UniProtKB">
        <authorList>
            <consortium name="Ensembl"/>
        </authorList>
    </citation>
    <scope>IDENTIFICATION</scope>
</reference>
<evidence type="ECO:0000256" key="7">
    <source>
        <dbReference type="ARBA" id="ARBA00023157"/>
    </source>
</evidence>
<dbReference type="InterPro" id="IPR035674">
    <property type="entry name" value="ERdj5_TRX_C"/>
</dbReference>
<evidence type="ECO:0000256" key="9">
    <source>
        <dbReference type="ARBA" id="ARBA00023284"/>
    </source>
</evidence>
<dbReference type="FunFam" id="3.40.30.10:FF:000169">
    <property type="entry name" value="DnaJ homolog subfamily C member 10"/>
    <property type="match status" value="1"/>
</dbReference>
<dbReference type="CDD" id="cd03003">
    <property type="entry name" value="PDI_a_ERdj5_N"/>
    <property type="match status" value="1"/>
</dbReference>
<dbReference type="SMART" id="SM00271">
    <property type="entry name" value="DnaJ"/>
    <property type="match status" value="1"/>
</dbReference>
<feature type="domain" description="Thioredoxin" evidence="12">
    <location>
        <begin position="333"/>
        <end position="441"/>
    </location>
</feature>
<dbReference type="Proteomes" id="UP000472263">
    <property type="component" value="Chromosome 21"/>
</dbReference>
<evidence type="ECO:0000256" key="1">
    <source>
        <dbReference type="ARBA" id="ARBA00004319"/>
    </source>
</evidence>
<keyword evidence="14" id="KW-1185">Reference proteome</keyword>
<dbReference type="PROSITE" id="PS50076">
    <property type="entry name" value="DNAJ_2"/>
    <property type="match status" value="1"/>
</dbReference>
<evidence type="ECO:0000259" key="11">
    <source>
        <dbReference type="PROSITE" id="PS50076"/>
    </source>
</evidence>
<dbReference type="Gene3D" id="3.40.30.10">
    <property type="entry name" value="Glutaredoxin"/>
    <property type="match status" value="5"/>
</dbReference>
<dbReference type="PANTHER" id="PTHR44340">
    <property type="entry name" value="DNAJ HOMOLOG SUBFAMILY C MEMBER 10"/>
    <property type="match status" value="1"/>
</dbReference>
<dbReference type="GO" id="GO:0016671">
    <property type="term" value="F:oxidoreductase activity, acting on a sulfur group of donors, disulfide as acceptor"/>
    <property type="evidence" value="ECO:0007669"/>
    <property type="project" value="TreeGrafter"/>
</dbReference>
<evidence type="ECO:0000256" key="4">
    <source>
        <dbReference type="ARBA" id="ARBA00022737"/>
    </source>
</evidence>
<dbReference type="FunFam" id="1.10.287.110:FF:000029">
    <property type="entry name" value="DnaJ homolog subfamily C member 10"/>
    <property type="match status" value="1"/>
</dbReference>
<keyword evidence="6" id="KW-0560">Oxidoreductase</keyword>
<dbReference type="InterPro" id="IPR052460">
    <property type="entry name" value="ER_disulfide_reductase"/>
</dbReference>
<dbReference type="Gene3D" id="1.10.287.110">
    <property type="entry name" value="DnaJ domain"/>
    <property type="match status" value="1"/>
</dbReference>
<feature type="domain" description="Thioredoxin" evidence="12">
    <location>
        <begin position="122"/>
        <end position="235"/>
    </location>
</feature>
<dbReference type="Pfam" id="PF00085">
    <property type="entry name" value="Thioredoxin"/>
    <property type="match status" value="4"/>
</dbReference>
<feature type="domain" description="Thioredoxin" evidence="12">
    <location>
        <begin position="548"/>
        <end position="668"/>
    </location>
</feature>
<reference evidence="13" key="3">
    <citation type="submission" date="2025-09" db="UniProtKB">
        <authorList>
            <consortium name="Ensembl"/>
        </authorList>
    </citation>
    <scope>IDENTIFICATION</scope>
</reference>
<dbReference type="Pfam" id="PF00226">
    <property type="entry name" value="DnaJ"/>
    <property type="match status" value="1"/>
</dbReference>
<keyword evidence="8" id="KW-0325">Glycoprotein</keyword>
<evidence type="ECO:0000313" key="13">
    <source>
        <dbReference type="Ensembl" id="ENSMMDP00005006314.1"/>
    </source>
</evidence>
<evidence type="ECO:0000256" key="6">
    <source>
        <dbReference type="ARBA" id="ARBA00023002"/>
    </source>
</evidence>
<name>A0A667X158_9TELE</name>
<keyword evidence="4" id="KW-0677">Repeat</keyword>
<evidence type="ECO:0000256" key="5">
    <source>
        <dbReference type="ARBA" id="ARBA00022824"/>
    </source>
</evidence>
<evidence type="ECO:0000256" key="8">
    <source>
        <dbReference type="ARBA" id="ARBA00023180"/>
    </source>
</evidence>
<evidence type="ECO:0000313" key="14">
    <source>
        <dbReference type="Proteomes" id="UP000472263"/>
    </source>
</evidence>
<dbReference type="PROSITE" id="PS00194">
    <property type="entry name" value="THIOREDOXIN_1"/>
    <property type="match status" value="2"/>
</dbReference>
<dbReference type="PRINTS" id="PR00625">
    <property type="entry name" value="JDOMAIN"/>
</dbReference>
<dbReference type="GO" id="GO:0051087">
    <property type="term" value="F:protein-folding chaperone binding"/>
    <property type="evidence" value="ECO:0007669"/>
    <property type="project" value="UniProtKB-ARBA"/>
</dbReference>
<comment type="subcellular location">
    <subcellularLocation>
        <location evidence="1">Endoplasmic reticulum lumen</location>
    </subcellularLocation>
</comment>
<evidence type="ECO:0000259" key="12">
    <source>
        <dbReference type="PROSITE" id="PS51352"/>
    </source>
</evidence>
<evidence type="ECO:0000256" key="10">
    <source>
        <dbReference type="SAM" id="SignalP"/>
    </source>
</evidence>
<organism evidence="13 14">
    <name type="scientific">Myripristis murdjan</name>
    <name type="common">pinecone soldierfish</name>
    <dbReference type="NCBI Taxonomy" id="586833"/>
    <lineage>
        <taxon>Eukaryota</taxon>
        <taxon>Metazoa</taxon>
        <taxon>Chordata</taxon>
        <taxon>Craniata</taxon>
        <taxon>Vertebrata</taxon>
        <taxon>Euteleostomi</taxon>
        <taxon>Actinopterygii</taxon>
        <taxon>Neopterygii</taxon>
        <taxon>Teleostei</taxon>
        <taxon>Neoteleostei</taxon>
        <taxon>Acanthomorphata</taxon>
        <taxon>Holocentriformes</taxon>
        <taxon>Holocentridae</taxon>
        <taxon>Myripristis</taxon>
    </lineage>
</organism>
<reference evidence="13" key="1">
    <citation type="submission" date="2019-06" db="EMBL/GenBank/DDBJ databases">
        <authorList>
            <consortium name="Wellcome Sanger Institute Data Sharing"/>
        </authorList>
    </citation>
    <scope>NUCLEOTIDE SEQUENCE [LARGE SCALE GENOMIC DNA]</scope>
</reference>
<keyword evidence="3 10" id="KW-0732">Signal</keyword>
<dbReference type="AlphaFoldDB" id="A0A667X158"/>
<dbReference type="InterPro" id="IPR017937">
    <property type="entry name" value="Thioredoxin_CS"/>
</dbReference>
<dbReference type="FunFam" id="3.40.30.10:FF:000106">
    <property type="entry name" value="DnaJ homolog subfamily C member 10"/>
    <property type="match status" value="1"/>
</dbReference>
<dbReference type="SUPFAM" id="SSF46565">
    <property type="entry name" value="Chaperone J-domain"/>
    <property type="match status" value="1"/>
</dbReference>
<protein>
    <recommendedName>
        <fullName evidence="2">DnaJ homolog subfamily C member 10</fullName>
    </recommendedName>
</protein>
<dbReference type="GeneTree" id="ENSGT00940000155558"/>
<dbReference type="Ensembl" id="ENSMMDT00005006478.1">
    <property type="protein sequence ID" value="ENSMMDP00005006314.1"/>
    <property type="gene ID" value="ENSMMDG00005003353.1"/>
</dbReference>
<proteinExistence type="predicted"/>
<dbReference type="PANTHER" id="PTHR44340:SF1">
    <property type="entry name" value="DNAJ HOMOLOG SUBFAMILY C MEMBER 10"/>
    <property type="match status" value="1"/>
</dbReference>
<evidence type="ECO:0000256" key="2">
    <source>
        <dbReference type="ARBA" id="ARBA00020920"/>
    </source>
</evidence>
<dbReference type="InterPro" id="IPR001623">
    <property type="entry name" value="DnaJ_domain"/>
</dbReference>
<keyword evidence="7" id="KW-1015">Disulfide bond</keyword>
<gene>
    <name evidence="13" type="primary">DNAJC10</name>
    <name evidence="13" type="synonym">dnajc10</name>
</gene>
<dbReference type="InterPro" id="IPR013766">
    <property type="entry name" value="Thioredoxin_domain"/>
</dbReference>
<keyword evidence="9" id="KW-0676">Redox-active center</keyword>
<dbReference type="GO" id="GO:0015035">
    <property type="term" value="F:protein-disulfide reductase activity"/>
    <property type="evidence" value="ECO:0007669"/>
    <property type="project" value="TreeGrafter"/>
</dbReference>
<evidence type="ECO:0000256" key="3">
    <source>
        <dbReference type="ARBA" id="ARBA00022729"/>
    </source>
</evidence>
<dbReference type="GO" id="GO:0051787">
    <property type="term" value="F:misfolded protein binding"/>
    <property type="evidence" value="ECO:0007669"/>
    <property type="project" value="TreeGrafter"/>
</dbReference>
<dbReference type="GO" id="GO:0036498">
    <property type="term" value="P:IRE1-mediated unfolded protein response"/>
    <property type="evidence" value="ECO:0007669"/>
    <property type="project" value="TreeGrafter"/>
</dbReference>
<feature type="domain" description="J" evidence="11">
    <location>
        <begin position="37"/>
        <end position="102"/>
    </location>
</feature>
<dbReference type="InterPro" id="IPR036249">
    <property type="entry name" value="Thioredoxin-like_sf"/>
</dbReference>
<dbReference type="InterPro" id="IPR035673">
    <property type="entry name" value="ERdj5_TRX_N"/>
</dbReference>
<dbReference type="InterPro" id="IPR036869">
    <property type="entry name" value="J_dom_sf"/>
</dbReference>
<dbReference type="CDD" id="cd06257">
    <property type="entry name" value="DnaJ"/>
    <property type="match status" value="1"/>
</dbReference>
<dbReference type="PRINTS" id="PR00421">
    <property type="entry name" value="THIOREDOXIN"/>
</dbReference>
<dbReference type="CDD" id="cd03004">
    <property type="entry name" value="PDI_a_ERdj5_C"/>
    <property type="match status" value="3"/>
</dbReference>
<dbReference type="SUPFAM" id="SSF52833">
    <property type="entry name" value="Thioredoxin-like"/>
    <property type="match status" value="5"/>
</dbReference>
<feature type="signal peptide" evidence="10">
    <location>
        <begin position="1"/>
        <end position="33"/>
    </location>
</feature>
<accession>A0A667X158</accession>
<dbReference type="FunFam" id="3.40.30.10:FF:000135">
    <property type="entry name" value="DnaJ homolog subfamily C member 10"/>
    <property type="match status" value="1"/>
</dbReference>
<dbReference type="PROSITE" id="PS51352">
    <property type="entry name" value="THIOREDOXIN_2"/>
    <property type="match status" value="3"/>
</dbReference>
<dbReference type="GO" id="GO:0051117">
    <property type="term" value="F:ATPase binding"/>
    <property type="evidence" value="ECO:0007669"/>
    <property type="project" value="UniProtKB-ARBA"/>
</dbReference>
<dbReference type="GO" id="GO:0005788">
    <property type="term" value="C:endoplasmic reticulum lumen"/>
    <property type="evidence" value="ECO:0007669"/>
    <property type="project" value="UniProtKB-SubCell"/>
</dbReference>
<dbReference type="GO" id="GO:0036503">
    <property type="term" value="P:ERAD pathway"/>
    <property type="evidence" value="ECO:0007669"/>
    <property type="project" value="UniProtKB-ARBA"/>
</dbReference>
<keyword evidence="5" id="KW-0256">Endoplasmic reticulum</keyword>